<comment type="caution">
    <text evidence="1">The sequence shown here is derived from an EMBL/GenBank/DDBJ whole genome shotgun (WGS) entry which is preliminary data.</text>
</comment>
<name>A0ACC2GMH9_DALPE</name>
<evidence type="ECO:0000313" key="2">
    <source>
        <dbReference type="Proteomes" id="UP001157502"/>
    </source>
</evidence>
<dbReference type="Proteomes" id="UP001157502">
    <property type="component" value="Chromosome 11"/>
</dbReference>
<sequence length="130" mass="14818">MPTGKTQDLTPDNLILVQENMTWNEAQSYCRENHVDLVSITSELLQGWVAQTATNATSSHVWVGLRFTCKFHFWFWIRSDTGCYQNWAPGNGLDSQDVCGVAGALETTGRQQWISMEENQRLNFVCYMCS</sequence>
<dbReference type="EMBL" id="CM055738">
    <property type="protein sequence ID" value="KAJ8004755.1"/>
    <property type="molecule type" value="Genomic_DNA"/>
</dbReference>
<accession>A0ACC2GMH9</accession>
<keyword evidence="2" id="KW-1185">Reference proteome</keyword>
<reference evidence="1" key="1">
    <citation type="submission" date="2021-05" db="EMBL/GenBank/DDBJ databases">
        <authorList>
            <person name="Pan Q."/>
            <person name="Jouanno E."/>
            <person name="Zahm M."/>
            <person name="Klopp C."/>
            <person name="Cabau C."/>
            <person name="Louis A."/>
            <person name="Berthelot C."/>
            <person name="Parey E."/>
            <person name="Roest Crollius H."/>
            <person name="Montfort J."/>
            <person name="Robinson-Rechavi M."/>
            <person name="Bouchez O."/>
            <person name="Lampietro C."/>
            <person name="Lopez Roques C."/>
            <person name="Donnadieu C."/>
            <person name="Postlethwait J."/>
            <person name="Bobe J."/>
            <person name="Dillon D."/>
            <person name="Chandos A."/>
            <person name="von Hippel F."/>
            <person name="Guiguen Y."/>
        </authorList>
    </citation>
    <scope>NUCLEOTIDE SEQUENCE</scope>
    <source>
        <strain evidence="1">YG-Jan2019</strain>
    </source>
</reference>
<proteinExistence type="predicted"/>
<organism evidence="1 2">
    <name type="scientific">Dallia pectoralis</name>
    <name type="common">Alaska blackfish</name>
    <dbReference type="NCBI Taxonomy" id="75939"/>
    <lineage>
        <taxon>Eukaryota</taxon>
        <taxon>Metazoa</taxon>
        <taxon>Chordata</taxon>
        <taxon>Craniata</taxon>
        <taxon>Vertebrata</taxon>
        <taxon>Euteleostomi</taxon>
        <taxon>Actinopterygii</taxon>
        <taxon>Neopterygii</taxon>
        <taxon>Teleostei</taxon>
        <taxon>Protacanthopterygii</taxon>
        <taxon>Esociformes</taxon>
        <taxon>Umbridae</taxon>
        <taxon>Dallia</taxon>
    </lineage>
</organism>
<protein>
    <submittedName>
        <fullName evidence="1">Uncharacterized protein</fullName>
    </submittedName>
</protein>
<gene>
    <name evidence="1" type="ORF">DPEC_G00139580</name>
</gene>
<evidence type="ECO:0000313" key="1">
    <source>
        <dbReference type="EMBL" id="KAJ8004755.1"/>
    </source>
</evidence>